<keyword evidence="5" id="KW-1185">Reference proteome</keyword>
<name>A0ABD3IAE5_9MARC</name>
<feature type="region of interest" description="Disordered" evidence="3">
    <location>
        <begin position="1240"/>
        <end position="1272"/>
    </location>
</feature>
<feature type="compositionally biased region" description="Basic and acidic residues" evidence="3">
    <location>
        <begin position="1241"/>
        <end position="1261"/>
    </location>
</feature>
<comment type="caution">
    <text evidence="4">The sequence shown here is derived from an EMBL/GenBank/DDBJ whole genome shotgun (WGS) entry which is preliminary data.</text>
</comment>
<dbReference type="PANTHER" id="PTHR22715:SF0">
    <property type="entry name" value="TRANSFORMING GROWTH FACTOR BETA REGULATOR 1"/>
    <property type="match status" value="1"/>
</dbReference>
<reference evidence="4 5" key="1">
    <citation type="submission" date="2024-09" db="EMBL/GenBank/DDBJ databases">
        <title>Chromosome-scale assembly of Riccia sorocarpa.</title>
        <authorList>
            <person name="Paukszto L."/>
        </authorList>
    </citation>
    <scope>NUCLEOTIDE SEQUENCE [LARGE SCALE GENOMIC DNA]</scope>
    <source>
        <strain evidence="4">LP-2024</strain>
        <tissue evidence="4">Aerial parts of the thallus</tissue>
    </source>
</reference>
<feature type="region of interest" description="Disordered" evidence="3">
    <location>
        <begin position="914"/>
        <end position="950"/>
    </location>
</feature>
<proteinExistence type="predicted"/>
<dbReference type="InterPro" id="IPR036322">
    <property type="entry name" value="WD40_repeat_dom_sf"/>
</dbReference>
<dbReference type="Pfam" id="PF05965">
    <property type="entry name" value="FYRC"/>
    <property type="match status" value="1"/>
</dbReference>
<feature type="region of interest" description="Disordered" evidence="3">
    <location>
        <begin position="1010"/>
        <end position="1033"/>
    </location>
</feature>
<feature type="compositionally biased region" description="Polar residues" evidence="3">
    <location>
        <begin position="250"/>
        <end position="262"/>
    </location>
</feature>
<evidence type="ECO:0000256" key="2">
    <source>
        <dbReference type="ARBA" id="ARBA00023242"/>
    </source>
</evidence>
<evidence type="ECO:0000313" key="4">
    <source>
        <dbReference type="EMBL" id="KAL3700306.1"/>
    </source>
</evidence>
<feature type="compositionally biased region" description="Polar residues" evidence="3">
    <location>
        <begin position="331"/>
        <end position="363"/>
    </location>
</feature>
<feature type="compositionally biased region" description="Basic and acidic residues" evidence="3">
    <location>
        <begin position="304"/>
        <end position="329"/>
    </location>
</feature>
<feature type="compositionally biased region" description="Basic and acidic residues" evidence="3">
    <location>
        <begin position="218"/>
        <end position="236"/>
    </location>
</feature>
<dbReference type="Gene3D" id="3.30.160.360">
    <property type="match status" value="1"/>
</dbReference>
<feature type="compositionally biased region" description="Basic residues" evidence="3">
    <location>
        <begin position="377"/>
        <end position="387"/>
    </location>
</feature>
<dbReference type="InterPro" id="IPR003888">
    <property type="entry name" value="FYrich_N"/>
</dbReference>
<feature type="compositionally biased region" description="Low complexity" evidence="3">
    <location>
        <begin position="137"/>
        <end position="147"/>
    </location>
</feature>
<dbReference type="InterPro" id="IPR040092">
    <property type="entry name" value="TBRG1"/>
</dbReference>
<feature type="region of interest" description="Disordered" evidence="3">
    <location>
        <begin position="459"/>
        <end position="539"/>
    </location>
</feature>
<feature type="compositionally biased region" description="Polar residues" evidence="3">
    <location>
        <begin position="293"/>
        <end position="303"/>
    </location>
</feature>
<feature type="compositionally biased region" description="Basic and acidic residues" evidence="3">
    <location>
        <begin position="148"/>
        <end position="176"/>
    </location>
</feature>
<feature type="compositionally biased region" description="Basic and acidic residues" evidence="3">
    <location>
        <begin position="2304"/>
        <end position="2316"/>
    </location>
</feature>
<feature type="compositionally biased region" description="Polar residues" evidence="3">
    <location>
        <begin position="926"/>
        <end position="941"/>
    </location>
</feature>
<feature type="region of interest" description="Disordered" evidence="3">
    <location>
        <begin position="1317"/>
        <end position="1336"/>
    </location>
</feature>
<sequence>MAPSGRGHQDGVEITSIGVLYRGPLEKKYWSSSRGKEKYPYPIGYQATRWHGGHCYFMEVSEGPRGPSFMVKCEEGITCSGQTPSAVWEEILKKKHVGAKRVLVRSSCTSIDGAEMFGFTNPLVQRLCRDLVVSASGAAENSNSSPAEEIKERKEDAKGGRRRKAEPPAESSEKSRAKGRWGKKSTQSPSSKSVADEVHDNMKHLDLNVTPEPAEETQETKIFRKEKLKRPARESLESSQENKALEGKHTSTSGNANVVTQHQPEDQDLPRSKRSRLPKPKAVPDVDEIMENVGSSHKANSRNFKGETKPIKGEDKPKGRTPKDSERQKNSVKASQGSSTSDYPVSHTSGSTANKAPQISPTSDPEDALEDPQRNASSRKKKAKIARAQKGLDTSKRKKYDTEVDLTQSQGFLSVDLVCPSAEDVKVQTPAGLSGEKFGEVGSEKDGYLMLLAASKLAEVEQSNVTKEKTGDDDVRRKRPLSDVDSSKAPKVTPDVVPSQPSSKVARLNVEHVDANNLTPSSSNASLEGTPLPTGSATTRVDLPDINCLPETVLPSDELLTEGQLNEDLISHDKPNTMDKCRVEGERSQMNSNLKRTGERFSGSIWEGKEDGNFVRQISEDPTGNDKEAAVNDQTTGNASSSLKTLQLPADDFSVEGKVSGVEKTAFEEEWAVMAEENKRELLGNATLGNGKVDCQRGAIFSVPADSVAIPTLSVSDPVAPKENTSHPAQNHVHSGEAEPAVSAQGVSCLQVSESPVVKAEENNDQKQTEVSVFAGVSNFSDGDRYLICKVTEGSSNIPIPPYLQEEVPSSPATASVSIVNTTGSEYGPQGTCDLGLRGEITGGGFEGFEIRLSKDITDEQTSPVIDLNRTMTSIVEADPELLDEKPQLFENSVVMKEGEPDMEASYRELKQFKPPADLDTGPGNDVQNSNPSQHLLSTSECGDDPPESLKRLTESLAGGIQSSSVISDVLTVSEKETSNLKLDNDMMEGVPPENEEKLQDDIIARSFPLGTSYSHSTEDSGGQSRNSLAPTSTASIRVELVDPLMLDPCPAAERSPPDTTDEVHTAVAVAVKVAESAVEPNLANGSSDHLNLTAVSQEETKLCLLDDSYCKRTDDYSVTGIKCSSNGYLDVDMGPVLSRSREEDKRGKLDPAPMDREQEAVSEGKPEQVISNEEGSAAVLIANELVSVHSDACLTDQVFQPEGFTVAVNGISELTEPTVKQSAETEVIFCVPSVFETVDPVDRDEPSGLEKVSPEAEESSKLTPAGASGTDVVSTTYSAEAFSPIGSEPQDLEAGGGVEDLVSASLVSNQVGCEPYQKQKSGATGEGETPVQGDSSLALPSGQLYESNLVSGEDVDPVSFQAPELEEIKQLGSTSQCDERAVRVATSVSVDSPQNSGLETRHAEANPEVACPTSDQDLAIMAAVSPLPSQTQRVALSQDPSQKNEFVSASRELTTSIITSLLPEALPLLATSKGNGNATMSVAGESGHALETGARDVGASVSLVRSGQSDHPVQVANLAGNLEASGIPPECKTTETGGNVQQLVSVSDLEEPRGNDGSSVRDSDGGCPMDMDLGVHKGDEINTDHHFPSPEKPLSDGVFQVRISGACPPMEIDAGVQKDEQSGSPADEVLNQEDFSVVLSPEANIVCQVAADLEGEVLSEVCRGRSNSLTTAENGQQSMHFCDERKAVCDIAVGAEEDVFENCQSIWSSRAFSSDFCRDNPAASQPDALLELAEEQLVSCVTSQTITSHNDTQDSVKDPGASLDVNASPQAAMVQETDSVVAKVSGSAIENESGCTEANMKSESTYEQVPGCGHSYTLASEALDSEQPESVVVSETDARGAMLLSVDTRVEADVPLLEISEAQLLTTNKCEMQDVRKVEVVSAGGTDRGENKELVVNAVSRSLSPRMLESKLGASEGDRSDVLPSGASCVELDHSLISTKPPTGTELSEKVSHVSSEDTGCPERVIRQPAFLQKLEMPITIEHPFEVSALVMNVRSKEVRLCVCCGTGSERTLSVFEVVSTGSGDLEHQLVAVLETSYNKHYAGTGRINVQWESEQSGIRFTPDGKRLILLGCFSPRHAGNPGSHGYHGIRIISLGGEGCQSSTLLESEGPLLCLDVREQRRVIAAGEDGAVSFWEFDPDWRTFKEKVSLPKATNGGVSVTSVTSLQVLPHLQHMVVGCNPSGLFALWDMDSGTLLYSCQMFEHLLLNVSLVDAKSMNWEERLFQKESSQEECKQLNERTEVKDSVASLPPVCLLTMVMQKGNCILKSEKDHLSLTEQKRKSGERVDLILPEGNSSDTGAVADDAHVGSSNRDEQIPEQPTADRTSFHPRREVVNLGDEGKELTSTDLGNFMKEPGADSGPCECKFVVMRDGHFVCGNALSDRPTSIASMGRYGVMGTADGLVHIWDAETGQKVLQLDDLKGSAVVCVATCSSPAVLATAGENKQVNLYLQKEVFASATTI</sequence>
<dbReference type="PROSITE" id="PS51542">
    <property type="entry name" value="FYRN"/>
    <property type="match status" value="1"/>
</dbReference>
<gene>
    <name evidence="4" type="ORF">R1sor_018328</name>
</gene>
<dbReference type="InterPro" id="IPR003889">
    <property type="entry name" value="FYrich_C"/>
</dbReference>
<feature type="region of interest" description="Disordered" evidence="3">
    <location>
        <begin position="137"/>
        <end position="406"/>
    </location>
</feature>
<feature type="compositionally biased region" description="Basic and acidic residues" evidence="3">
    <location>
        <begin position="1140"/>
        <end position="1167"/>
    </location>
</feature>
<dbReference type="InterPro" id="IPR015943">
    <property type="entry name" value="WD40/YVTN_repeat-like_dom_sf"/>
</dbReference>
<evidence type="ECO:0000256" key="1">
    <source>
        <dbReference type="ARBA" id="ARBA00004123"/>
    </source>
</evidence>
<feature type="compositionally biased region" description="Polar residues" evidence="3">
    <location>
        <begin position="632"/>
        <end position="642"/>
    </location>
</feature>
<dbReference type="PANTHER" id="PTHR22715">
    <property type="entry name" value="TRANSFORMING GROWTH FACTOR BETA REGULATED GENE 1"/>
    <property type="match status" value="1"/>
</dbReference>
<feature type="compositionally biased region" description="Basic and acidic residues" evidence="3">
    <location>
        <begin position="1551"/>
        <end position="1565"/>
    </location>
</feature>
<keyword evidence="2" id="KW-0539">Nucleus</keyword>
<feature type="compositionally biased region" description="Polar residues" evidence="3">
    <location>
        <begin position="184"/>
        <end position="193"/>
    </location>
</feature>
<evidence type="ECO:0000313" key="5">
    <source>
        <dbReference type="Proteomes" id="UP001633002"/>
    </source>
</evidence>
<organism evidence="4 5">
    <name type="scientific">Riccia sorocarpa</name>
    <dbReference type="NCBI Taxonomy" id="122646"/>
    <lineage>
        <taxon>Eukaryota</taxon>
        <taxon>Viridiplantae</taxon>
        <taxon>Streptophyta</taxon>
        <taxon>Embryophyta</taxon>
        <taxon>Marchantiophyta</taxon>
        <taxon>Marchantiopsida</taxon>
        <taxon>Marchantiidae</taxon>
        <taxon>Marchantiales</taxon>
        <taxon>Ricciaceae</taxon>
        <taxon>Riccia</taxon>
    </lineage>
</organism>
<feature type="compositionally biased region" description="Basic and acidic residues" evidence="3">
    <location>
        <begin position="194"/>
        <end position="206"/>
    </location>
</feature>
<dbReference type="SMART" id="SM00320">
    <property type="entry name" value="WD40"/>
    <property type="match status" value="3"/>
</dbReference>
<comment type="subcellular location">
    <subcellularLocation>
        <location evidence="1">Nucleus</location>
    </subcellularLocation>
</comment>
<feature type="region of interest" description="Disordered" evidence="3">
    <location>
        <begin position="1546"/>
        <end position="1568"/>
    </location>
</feature>
<feature type="compositionally biased region" description="Polar residues" evidence="3">
    <location>
        <begin position="516"/>
        <end position="539"/>
    </location>
</feature>
<protein>
    <submittedName>
        <fullName evidence="4">Uncharacterized protein</fullName>
    </submittedName>
</protein>
<dbReference type="EMBL" id="JBJQOH010000001">
    <property type="protein sequence ID" value="KAL3700306.1"/>
    <property type="molecule type" value="Genomic_DNA"/>
</dbReference>
<dbReference type="GO" id="GO:0140993">
    <property type="term" value="F:histone modifying activity"/>
    <property type="evidence" value="ECO:0007669"/>
    <property type="project" value="UniProtKB-ARBA"/>
</dbReference>
<dbReference type="Proteomes" id="UP001633002">
    <property type="component" value="Unassembled WGS sequence"/>
</dbReference>
<dbReference type="Gene3D" id="2.130.10.10">
    <property type="entry name" value="YVTN repeat-like/Quinoprotein amine dehydrogenase"/>
    <property type="match status" value="2"/>
</dbReference>
<feature type="region of interest" description="Disordered" evidence="3">
    <location>
        <begin position="620"/>
        <end position="642"/>
    </location>
</feature>
<dbReference type="InterPro" id="IPR001680">
    <property type="entry name" value="WD40_rpt"/>
</dbReference>
<feature type="region of interest" description="Disordered" evidence="3">
    <location>
        <begin position="1138"/>
        <end position="1171"/>
    </location>
</feature>
<feature type="compositionally biased region" description="Polar residues" evidence="3">
    <location>
        <begin position="1387"/>
        <end position="1399"/>
    </location>
</feature>
<feature type="region of interest" description="Disordered" evidence="3">
    <location>
        <begin position="2285"/>
        <end position="2331"/>
    </location>
</feature>
<dbReference type="SUPFAM" id="SSF50978">
    <property type="entry name" value="WD40 repeat-like"/>
    <property type="match status" value="1"/>
</dbReference>
<accession>A0ABD3IAE5</accession>
<evidence type="ECO:0000256" key="3">
    <source>
        <dbReference type="SAM" id="MobiDB-lite"/>
    </source>
</evidence>
<feature type="region of interest" description="Disordered" evidence="3">
    <location>
        <begin position="1387"/>
        <end position="1409"/>
    </location>
</feature>
<dbReference type="GO" id="GO:0005634">
    <property type="term" value="C:nucleus"/>
    <property type="evidence" value="ECO:0007669"/>
    <property type="project" value="UniProtKB-SubCell"/>
</dbReference>
<feature type="compositionally biased region" description="Basic and acidic residues" evidence="3">
    <location>
        <begin position="466"/>
        <end position="488"/>
    </location>
</feature>
<dbReference type="PROSITE" id="PS51543">
    <property type="entry name" value="FYRC"/>
    <property type="match status" value="1"/>
</dbReference>